<proteinExistence type="predicted"/>
<dbReference type="EMBL" id="JACIEF010000002">
    <property type="protein sequence ID" value="MBB4107476.1"/>
    <property type="molecule type" value="Genomic_DNA"/>
</dbReference>
<name>A0A7W6KAT3_9SPHI</name>
<comment type="caution">
    <text evidence="1">The sequence shown here is derived from an EMBL/GenBank/DDBJ whole genome shotgun (WGS) entry which is preliminary data.</text>
</comment>
<protein>
    <submittedName>
        <fullName evidence="1">Uncharacterized protein</fullName>
    </submittedName>
</protein>
<organism evidence="1 2">
    <name type="scientific">Pedobacter zeae</name>
    <dbReference type="NCBI Taxonomy" id="1737356"/>
    <lineage>
        <taxon>Bacteria</taxon>
        <taxon>Pseudomonadati</taxon>
        <taxon>Bacteroidota</taxon>
        <taxon>Sphingobacteriia</taxon>
        <taxon>Sphingobacteriales</taxon>
        <taxon>Sphingobacteriaceae</taxon>
        <taxon>Pedobacter</taxon>
    </lineage>
</organism>
<sequence length="45" mass="5222">MDFIKLVDTLQNLLVSASEVSTYVETFKRSNLIKVTEALFTFFYV</sequence>
<dbReference type="Proteomes" id="UP000532273">
    <property type="component" value="Unassembled WGS sequence"/>
</dbReference>
<accession>A0A7W6KAT3</accession>
<dbReference type="AlphaFoldDB" id="A0A7W6KAT3"/>
<evidence type="ECO:0000313" key="2">
    <source>
        <dbReference type="Proteomes" id="UP000532273"/>
    </source>
</evidence>
<gene>
    <name evidence="1" type="ORF">GGQ60_001457</name>
</gene>
<evidence type="ECO:0000313" key="1">
    <source>
        <dbReference type="EMBL" id="MBB4107476.1"/>
    </source>
</evidence>
<reference evidence="1 2" key="1">
    <citation type="submission" date="2020-08" db="EMBL/GenBank/DDBJ databases">
        <title>Genomic Encyclopedia of Type Strains, Phase IV (KMG-IV): sequencing the most valuable type-strain genomes for metagenomic binning, comparative biology and taxonomic classification.</title>
        <authorList>
            <person name="Goeker M."/>
        </authorList>
    </citation>
    <scope>NUCLEOTIDE SEQUENCE [LARGE SCALE GENOMIC DNA]</scope>
    <source>
        <strain evidence="1 2">DSM 100774</strain>
    </source>
</reference>